<dbReference type="Pfam" id="PF12704">
    <property type="entry name" value="MacB_PCD"/>
    <property type="match status" value="2"/>
</dbReference>
<keyword evidence="5 7" id="KW-0472">Membrane</keyword>
<sequence>MVIRRIRRLVRLVVPYRKDLSLAWSTIKGRKGGFVGSFVAIAAGSAVITACGTLLVSGLGTGVSPERYSGTAVVLGAQQSYWLDETSEVRYSERVTLPADKVAAVAAVPGVASALGDVNVEVSVLTSDGDAVAGPDGFPVFGHGWSTAALAPFRVREGRAPAAPDEVVLDTDLAARAHVSLDATVRLVVGSIPSSYRVVGIATAPGDGLDRQSAVFVTDDQATTLSGRPDRVDAIGVLAAPGVTPQQLAERITATVPGVVAHTGAGRGDVEFLDVGDARSLVVETAASFGGTMVLIVVFVVASTLALSVRQRRRELALLRAIGATPQQIRSMIGAEMTVVSSVGAVVGALPGVGLAFVMRGVFVLADAMPPDFQMRVGLLPVLASLVLCMTSGRLAGWLVARRMAKVSPVEALGDATVEPRKLGWIRLTIGVLLIPLGLLLTLGNVASPGDSAADTAGSAVLLFVVALGCLGPLLLQGAIVLFGSLVNRQSTASGFLALANARANSQRLSSATVPLAMGVTLAAVQVFGASTAIAGAQHQLEDGLRADHVLTASSGAGVSPEVMDAVRGLPGVATATPVARMQVLLTFPSEDSTATKVFAAQGVAPVRLSETMDLAVDQGDIAELRGEAVALSRIVAQTVGAKIGGTIELRLGDGTLVKPRVAAIYENSLGFGDVTLPNDLVVAHTTARTDTAVLIRSVDGTDPEALTAALRGAVERYPTVQVGDRQTFLATPGPGGSGDWALNLLFQTVLLGYIAIAVVNTLVMATTARVREFAMLQLIGGSRDQLRAMMNGEARIVVSSALLFGLLATVPPLIGISLGLTKSPVPSISLTGLIAIAALTIALSWGAIRMATRYALRPAPVDAIGGRE</sequence>
<evidence type="ECO:0000256" key="7">
    <source>
        <dbReference type="SAM" id="Phobius"/>
    </source>
</evidence>
<feature type="transmembrane region" description="Helical" evidence="7">
    <location>
        <begin position="34"/>
        <end position="59"/>
    </location>
</feature>
<dbReference type="EMBL" id="PYBV01000046">
    <property type="protein sequence ID" value="PYC65383.1"/>
    <property type="molecule type" value="Genomic_DNA"/>
</dbReference>
<gene>
    <name evidence="10" type="ORF">C7C45_28910</name>
</gene>
<dbReference type="GO" id="GO:0005886">
    <property type="term" value="C:plasma membrane"/>
    <property type="evidence" value="ECO:0007669"/>
    <property type="project" value="UniProtKB-SubCell"/>
</dbReference>
<keyword evidence="3 7" id="KW-0812">Transmembrane</keyword>
<evidence type="ECO:0000256" key="1">
    <source>
        <dbReference type="ARBA" id="ARBA00004651"/>
    </source>
</evidence>
<keyword evidence="4 7" id="KW-1133">Transmembrane helix</keyword>
<feature type="transmembrane region" description="Helical" evidence="7">
    <location>
        <begin position="379"/>
        <end position="401"/>
    </location>
</feature>
<evidence type="ECO:0000313" key="11">
    <source>
        <dbReference type="Proteomes" id="UP000248333"/>
    </source>
</evidence>
<protein>
    <submittedName>
        <fullName evidence="10">ABC transporter permease</fullName>
    </submittedName>
</protein>
<evidence type="ECO:0000256" key="5">
    <source>
        <dbReference type="ARBA" id="ARBA00023136"/>
    </source>
</evidence>
<feature type="domain" description="MacB-like periplasmic core" evidence="9">
    <location>
        <begin position="518"/>
        <end position="712"/>
    </location>
</feature>
<dbReference type="AlphaFoldDB" id="A0A318NC12"/>
<evidence type="ECO:0000256" key="2">
    <source>
        <dbReference type="ARBA" id="ARBA00022475"/>
    </source>
</evidence>
<feature type="transmembrane region" description="Helical" evidence="7">
    <location>
        <begin position="829"/>
        <end position="849"/>
    </location>
</feature>
<organism evidence="10 11">
    <name type="scientific">Micromonospora arborensis</name>
    <dbReference type="NCBI Taxonomy" id="2116518"/>
    <lineage>
        <taxon>Bacteria</taxon>
        <taxon>Bacillati</taxon>
        <taxon>Actinomycetota</taxon>
        <taxon>Actinomycetes</taxon>
        <taxon>Micromonosporales</taxon>
        <taxon>Micromonosporaceae</taxon>
        <taxon>Micromonospora</taxon>
    </lineage>
</organism>
<dbReference type="InterPro" id="IPR003838">
    <property type="entry name" value="ABC3_permease_C"/>
</dbReference>
<evidence type="ECO:0000313" key="10">
    <source>
        <dbReference type="EMBL" id="PYC65383.1"/>
    </source>
</evidence>
<feature type="transmembrane region" description="Helical" evidence="7">
    <location>
        <begin position="289"/>
        <end position="309"/>
    </location>
</feature>
<dbReference type="PANTHER" id="PTHR30572:SF4">
    <property type="entry name" value="ABC TRANSPORTER PERMEASE YTRF"/>
    <property type="match status" value="1"/>
</dbReference>
<comment type="subcellular location">
    <subcellularLocation>
        <location evidence="1">Cell membrane</location>
        <topology evidence="1">Multi-pass membrane protein</topology>
    </subcellularLocation>
</comment>
<dbReference type="GO" id="GO:0022857">
    <property type="term" value="F:transmembrane transporter activity"/>
    <property type="evidence" value="ECO:0007669"/>
    <property type="project" value="TreeGrafter"/>
</dbReference>
<accession>A0A318NC12</accession>
<feature type="transmembrane region" description="Helical" evidence="7">
    <location>
        <begin position="745"/>
        <end position="766"/>
    </location>
</feature>
<keyword evidence="11" id="KW-1185">Reference proteome</keyword>
<evidence type="ECO:0000256" key="4">
    <source>
        <dbReference type="ARBA" id="ARBA00022989"/>
    </source>
</evidence>
<keyword evidence="2" id="KW-1003">Cell membrane</keyword>
<reference evidence="10 11" key="1">
    <citation type="submission" date="2018-03" db="EMBL/GenBank/DDBJ databases">
        <title>Bioinformatic expansion and discovery of thiopeptide antibiotics.</title>
        <authorList>
            <person name="Schwalen C.J."/>
            <person name="Hudson G.A."/>
            <person name="Mitchell D.A."/>
        </authorList>
    </citation>
    <scope>NUCLEOTIDE SEQUENCE [LARGE SCALE GENOMIC DNA]</scope>
    <source>
        <strain evidence="10 11">NRRL 8041</strain>
    </source>
</reference>
<feature type="transmembrane region" description="Helical" evidence="7">
    <location>
        <begin position="428"/>
        <end position="448"/>
    </location>
</feature>
<feature type="domain" description="ABC3 transporter permease C-terminal" evidence="8">
    <location>
        <begin position="288"/>
        <end position="409"/>
    </location>
</feature>
<dbReference type="OrthoDB" id="3223244at2"/>
<dbReference type="InterPro" id="IPR050250">
    <property type="entry name" value="Macrolide_Exporter_MacB"/>
</dbReference>
<dbReference type="PANTHER" id="PTHR30572">
    <property type="entry name" value="MEMBRANE COMPONENT OF TRANSPORTER-RELATED"/>
    <property type="match status" value="1"/>
</dbReference>
<evidence type="ECO:0000259" key="8">
    <source>
        <dbReference type="Pfam" id="PF02687"/>
    </source>
</evidence>
<dbReference type="InterPro" id="IPR025857">
    <property type="entry name" value="MacB_PCD"/>
</dbReference>
<proteinExistence type="inferred from homology"/>
<feature type="transmembrane region" description="Helical" evidence="7">
    <location>
        <begin position="460"/>
        <end position="488"/>
    </location>
</feature>
<evidence type="ECO:0000256" key="3">
    <source>
        <dbReference type="ARBA" id="ARBA00022692"/>
    </source>
</evidence>
<comment type="caution">
    <text evidence="10">The sequence shown here is derived from an EMBL/GenBank/DDBJ whole genome shotgun (WGS) entry which is preliminary data.</text>
</comment>
<dbReference type="Pfam" id="PF02687">
    <property type="entry name" value="FtsX"/>
    <property type="match status" value="1"/>
</dbReference>
<comment type="similarity">
    <text evidence="6">Belongs to the ABC-4 integral membrane protein family.</text>
</comment>
<dbReference type="Proteomes" id="UP000248333">
    <property type="component" value="Unassembled WGS sequence"/>
</dbReference>
<evidence type="ECO:0000256" key="6">
    <source>
        <dbReference type="ARBA" id="ARBA00038076"/>
    </source>
</evidence>
<name>A0A318NC12_9ACTN</name>
<evidence type="ECO:0000259" key="9">
    <source>
        <dbReference type="Pfam" id="PF12704"/>
    </source>
</evidence>
<feature type="domain" description="MacB-like periplasmic core" evidence="9">
    <location>
        <begin position="40"/>
        <end position="254"/>
    </location>
</feature>
<feature type="transmembrane region" description="Helical" evidence="7">
    <location>
        <begin position="337"/>
        <end position="359"/>
    </location>
</feature>
<feature type="transmembrane region" description="Helical" evidence="7">
    <location>
        <begin position="797"/>
        <end position="817"/>
    </location>
</feature>
<feature type="transmembrane region" description="Helical" evidence="7">
    <location>
        <begin position="509"/>
        <end position="529"/>
    </location>
</feature>